<dbReference type="Gene3D" id="3.40.20.10">
    <property type="entry name" value="Severin"/>
    <property type="match status" value="2"/>
</dbReference>
<dbReference type="InterPro" id="IPR029006">
    <property type="entry name" value="ADF-H/Gelsolin-like_dom_sf"/>
</dbReference>
<dbReference type="InterPro" id="IPR036886">
    <property type="entry name" value="Villin_headpiece_dom_sf"/>
</dbReference>
<feature type="domain" description="HP" evidence="1">
    <location>
        <begin position="364"/>
        <end position="428"/>
    </location>
</feature>
<reference evidence="3" key="2">
    <citation type="submission" date="2017-02" db="UniProtKB">
        <authorList>
            <consortium name="WormBaseParasite"/>
        </authorList>
    </citation>
    <scope>IDENTIFICATION</scope>
</reference>
<dbReference type="InterPro" id="IPR007122">
    <property type="entry name" value="Villin/Gelsolin"/>
</dbReference>
<dbReference type="Gene3D" id="1.10.950.10">
    <property type="entry name" value="Villin headpiece domain"/>
    <property type="match status" value="1"/>
</dbReference>
<protein>
    <submittedName>
        <fullName evidence="3">HP domain-containing protein</fullName>
    </submittedName>
</protein>
<accession>A0A0K0CZA7</accession>
<dbReference type="GO" id="GO:0051016">
    <property type="term" value="P:barbed-end actin filament capping"/>
    <property type="evidence" value="ECO:0007669"/>
    <property type="project" value="TreeGrafter"/>
</dbReference>
<dbReference type="GO" id="GO:0005737">
    <property type="term" value="C:cytoplasm"/>
    <property type="evidence" value="ECO:0007669"/>
    <property type="project" value="TreeGrafter"/>
</dbReference>
<dbReference type="GO" id="GO:0005546">
    <property type="term" value="F:phosphatidylinositol-4,5-bisphosphate binding"/>
    <property type="evidence" value="ECO:0007669"/>
    <property type="project" value="TreeGrafter"/>
</dbReference>
<dbReference type="AlphaFoldDB" id="A0A0K0CZA7"/>
<dbReference type="SMART" id="SM00153">
    <property type="entry name" value="VHP"/>
    <property type="match status" value="1"/>
</dbReference>
<dbReference type="WBParaSite" id="ACAC_0000304501-mRNA-1">
    <property type="protein sequence ID" value="ACAC_0000304501-mRNA-1"/>
    <property type="gene ID" value="ACAC_0000304501"/>
</dbReference>
<dbReference type="GO" id="GO:0008154">
    <property type="term" value="P:actin polymerization or depolymerization"/>
    <property type="evidence" value="ECO:0007669"/>
    <property type="project" value="TreeGrafter"/>
</dbReference>
<dbReference type="SUPFAM" id="SSF55753">
    <property type="entry name" value="Actin depolymerizing proteins"/>
    <property type="match status" value="1"/>
</dbReference>
<dbReference type="PROSITE" id="PS51089">
    <property type="entry name" value="HP"/>
    <property type="match status" value="1"/>
</dbReference>
<dbReference type="InterPro" id="IPR003128">
    <property type="entry name" value="Villin_headpiece"/>
</dbReference>
<dbReference type="GO" id="GO:0051014">
    <property type="term" value="P:actin filament severing"/>
    <property type="evidence" value="ECO:0007669"/>
    <property type="project" value="TreeGrafter"/>
</dbReference>
<dbReference type="Pfam" id="PF02209">
    <property type="entry name" value="VHP"/>
    <property type="match status" value="1"/>
</dbReference>
<dbReference type="Proteomes" id="UP000035642">
    <property type="component" value="Unassembled WGS sequence"/>
</dbReference>
<dbReference type="GO" id="GO:0051015">
    <property type="term" value="F:actin filament binding"/>
    <property type="evidence" value="ECO:0007669"/>
    <property type="project" value="InterPro"/>
</dbReference>
<evidence type="ECO:0000259" key="1">
    <source>
        <dbReference type="PROSITE" id="PS51089"/>
    </source>
</evidence>
<dbReference type="SUPFAM" id="SSF47050">
    <property type="entry name" value="VHP, Villin headpiece domain"/>
    <property type="match status" value="1"/>
</dbReference>
<reference evidence="2" key="1">
    <citation type="submission" date="2012-09" db="EMBL/GenBank/DDBJ databases">
        <authorList>
            <person name="Martin A.A."/>
        </authorList>
    </citation>
    <scope>NUCLEOTIDE SEQUENCE</scope>
</reference>
<evidence type="ECO:0000313" key="3">
    <source>
        <dbReference type="WBParaSite" id="ACAC_0000304501-mRNA-1"/>
    </source>
</evidence>
<proteinExistence type="predicted"/>
<organism evidence="2 3">
    <name type="scientific">Angiostrongylus cantonensis</name>
    <name type="common">Rat lungworm</name>
    <dbReference type="NCBI Taxonomy" id="6313"/>
    <lineage>
        <taxon>Eukaryota</taxon>
        <taxon>Metazoa</taxon>
        <taxon>Ecdysozoa</taxon>
        <taxon>Nematoda</taxon>
        <taxon>Chromadorea</taxon>
        <taxon>Rhabditida</taxon>
        <taxon>Rhabditina</taxon>
        <taxon>Rhabditomorpha</taxon>
        <taxon>Strongyloidea</taxon>
        <taxon>Metastrongylidae</taxon>
        <taxon>Angiostrongylus</taxon>
    </lineage>
</organism>
<dbReference type="STRING" id="6313.A0A0K0CZA7"/>
<dbReference type="PANTHER" id="PTHR11977:SF45">
    <property type="entry name" value="SUPERVILLIN"/>
    <property type="match status" value="1"/>
</dbReference>
<name>A0A0K0CZA7_ANGCA</name>
<dbReference type="PANTHER" id="PTHR11977">
    <property type="entry name" value="VILLIN"/>
    <property type="match status" value="1"/>
</dbReference>
<dbReference type="GO" id="GO:0015629">
    <property type="term" value="C:actin cytoskeleton"/>
    <property type="evidence" value="ECO:0007669"/>
    <property type="project" value="TreeGrafter"/>
</dbReference>
<evidence type="ECO:0000313" key="2">
    <source>
        <dbReference type="Proteomes" id="UP000035642"/>
    </source>
</evidence>
<sequence>MIRSMSHPESSIILGEDLRRYSMLQRDFLQYFHEFAEDQVLTREMKNAVTENLEFWQLMGEELMAVERTNIFIDNCCYVIRWQYRIQTSGVRRLRSGQLSEKETGRQRAAFFYWLGAKTTFKQQGLCAMRLSQMDKEKYPHIRVVHLSEPPLFLSLFQGKFIVRRASPSICRTFVVGGCSPAESYATEVDVNTTFRSHAVYLRVQREVITVIAESILELKEVFHLTSSTRIEHHIEGDDINIEWIRAVGRTKTPRLFRVFEYEAEEILSAQYHERCAFPASQSALVDTIFIDVGERLWIWSERIPSTFVLRVGELFWKDRSGDAIVLSKGKEPNEFMAIFPEWEHWTEIYDQEAPPRPLKELLTERTRTFDVEMLRARTSLPEGIDMKNLLQYLSPEDFRRVFSISENDFSKLPMWKQIRLKKEAGLF</sequence>
<keyword evidence="2" id="KW-1185">Reference proteome</keyword>